<proteinExistence type="predicted"/>
<name>A0A2A6CJB3_PRIPA</name>
<keyword evidence="2" id="KW-1185">Reference proteome</keyword>
<dbReference type="AlphaFoldDB" id="A0A2A6CJB3"/>
<dbReference type="Proteomes" id="UP000005239">
    <property type="component" value="Unassembled WGS sequence"/>
</dbReference>
<reference evidence="2" key="1">
    <citation type="journal article" date="2008" name="Nat. Genet.">
        <title>The Pristionchus pacificus genome provides a unique perspective on nematode lifestyle and parasitism.</title>
        <authorList>
            <person name="Dieterich C."/>
            <person name="Clifton S.W."/>
            <person name="Schuster L.N."/>
            <person name="Chinwalla A."/>
            <person name="Delehaunty K."/>
            <person name="Dinkelacker I."/>
            <person name="Fulton L."/>
            <person name="Fulton R."/>
            <person name="Godfrey J."/>
            <person name="Minx P."/>
            <person name="Mitreva M."/>
            <person name="Roeseler W."/>
            <person name="Tian H."/>
            <person name="Witte H."/>
            <person name="Yang S.P."/>
            <person name="Wilson R.K."/>
            <person name="Sommer R.J."/>
        </authorList>
    </citation>
    <scope>NUCLEOTIDE SEQUENCE [LARGE SCALE GENOMIC DNA]</scope>
    <source>
        <strain evidence="2">PS312</strain>
    </source>
</reference>
<evidence type="ECO:0000313" key="2">
    <source>
        <dbReference type="Proteomes" id="UP000005239"/>
    </source>
</evidence>
<accession>A0A8R1ZAX6</accession>
<gene>
    <name evidence="1" type="primary">WBGene00284108</name>
</gene>
<organism evidence="1 2">
    <name type="scientific">Pristionchus pacificus</name>
    <name type="common">Parasitic nematode worm</name>
    <dbReference type="NCBI Taxonomy" id="54126"/>
    <lineage>
        <taxon>Eukaryota</taxon>
        <taxon>Metazoa</taxon>
        <taxon>Ecdysozoa</taxon>
        <taxon>Nematoda</taxon>
        <taxon>Chromadorea</taxon>
        <taxon>Rhabditida</taxon>
        <taxon>Rhabditina</taxon>
        <taxon>Diplogasteromorpha</taxon>
        <taxon>Diplogasteroidea</taxon>
        <taxon>Neodiplogasteridae</taxon>
        <taxon>Pristionchus</taxon>
    </lineage>
</organism>
<sequence length="398" mass="44600">MSRWMLLMGMEHIRQRRAIDDDDEGGEADAVRRGSVLSAAGAMSKERKGKIGKVDGLFFSLSSALVQFLLTVAILAEVEGHLLLVADEPEMNNLGYKLTLLMLACVRLDGKGVEVESCGAVLLQMLDGCGDIIVELGQSLQVDGRMLTTDSSESAENNQSGFGHLAIPSQSALFLLYQDIPSPNALLLCYFIVEDRNIAGQPRSVIVHHSHKMFSVGFIIFPYIASSIGEAAPNREKRAEGLPAYPDNMDYQRWPPPPVYYEPPRTGILHKLFETVGTLFMNLFDMGGIVFEQLPILRNLGKGIFDIIDKAKPWDETPARQYVEAKPWDETPARQYVEAKPWDETPARQYVQAKPWDETPARQYVQAKPWDETPARQYVEAKSWVETPARQYVQAARR</sequence>
<accession>A0A2A6CJB3</accession>
<reference evidence="1" key="2">
    <citation type="submission" date="2022-06" db="UniProtKB">
        <authorList>
            <consortium name="EnsemblMetazoa"/>
        </authorList>
    </citation>
    <scope>IDENTIFICATION</scope>
    <source>
        <strain evidence="1">PS312</strain>
    </source>
</reference>
<protein>
    <submittedName>
        <fullName evidence="1">Uncharacterized protein</fullName>
    </submittedName>
</protein>
<dbReference type="EnsemblMetazoa" id="PPA45739.1">
    <property type="protein sequence ID" value="PPA45739.1"/>
    <property type="gene ID" value="WBGene00284108"/>
</dbReference>
<evidence type="ECO:0000313" key="1">
    <source>
        <dbReference type="EnsemblMetazoa" id="PPA45739.1"/>
    </source>
</evidence>